<evidence type="ECO:0000256" key="1">
    <source>
        <dbReference type="ARBA" id="ARBA00022475"/>
    </source>
</evidence>
<evidence type="ECO:0000256" key="3">
    <source>
        <dbReference type="ARBA" id="ARBA00022692"/>
    </source>
</evidence>
<evidence type="ECO:0000256" key="4">
    <source>
        <dbReference type="ARBA" id="ARBA00022989"/>
    </source>
</evidence>
<evidence type="ECO:0000256" key="9">
    <source>
        <dbReference type="SAM" id="Coils"/>
    </source>
</evidence>
<feature type="coiled-coil region" evidence="9">
    <location>
        <begin position="61"/>
        <end position="95"/>
    </location>
</feature>
<dbReference type="RefSeq" id="WP_204517042.1">
    <property type="nucleotide sequence ID" value="NZ_BAABIN010000015.1"/>
</dbReference>
<reference evidence="10" key="1">
    <citation type="submission" date="2021-01" db="EMBL/GenBank/DDBJ databases">
        <title>Genomic Encyclopedia of Type Strains, Phase IV (KMG-IV): sequencing the most valuable type-strain genomes for metagenomic binning, comparative biology and taxonomic classification.</title>
        <authorList>
            <person name="Goeker M."/>
        </authorList>
    </citation>
    <scope>NUCLEOTIDE SEQUENCE</scope>
    <source>
        <strain evidence="10">DSM 25523</strain>
    </source>
</reference>
<evidence type="ECO:0000313" key="11">
    <source>
        <dbReference type="Proteomes" id="UP000717624"/>
    </source>
</evidence>
<dbReference type="NCBIfam" id="TIGR02209">
    <property type="entry name" value="ftsL_broad"/>
    <property type="match status" value="1"/>
</dbReference>
<keyword evidence="6 7" id="KW-0131">Cell cycle</keyword>
<evidence type="ECO:0000256" key="2">
    <source>
        <dbReference type="ARBA" id="ARBA00022618"/>
    </source>
</evidence>
<dbReference type="GO" id="GO:0043093">
    <property type="term" value="P:FtsZ-dependent cytokinesis"/>
    <property type="evidence" value="ECO:0007669"/>
    <property type="project" value="UniProtKB-UniRule"/>
</dbReference>
<sequence>MSYYYRGNLAVDIEQRRPAGKTRRTLKIKSAIPTSEKLLYLFLISVLVFGVSYVGVRYVQISEYNYEIQQLKQQVKKIQDKNTTLQLQVENMSNRERVYAEAQSMNMAPANAESIKVVGENFPNQEKTSEQTPKH</sequence>
<protein>
    <recommendedName>
        <fullName evidence="7 8">Cell division protein FtsL</fullName>
    </recommendedName>
</protein>
<feature type="transmembrane region" description="Helical" evidence="7">
    <location>
        <begin position="38"/>
        <end position="56"/>
    </location>
</feature>
<organism evidence="10 11">
    <name type="scientific">Brevibacillus fulvus</name>
    <dbReference type="NCBI Taxonomy" id="1125967"/>
    <lineage>
        <taxon>Bacteria</taxon>
        <taxon>Bacillati</taxon>
        <taxon>Bacillota</taxon>
        <taxon>Bacilli</taxon>
        <taxon>Bacillales</taxon>
        <taxon>Paenibacillaceae</taxon>
        <taxon>Brevibacillus</taxon>
    </lineage>
</organism>
<evidence type="ECO:0000256" key="6">
    <source>
        <dbReference type="ARBA" id="ARBA00023306"/>
    </source>
</evidence>
<accession>A0A938Y194</accession>
<comment type="similarity">
    <text evidence="7">Belongs to the FtsL family.</text>
</comment>
<keyword evidence="5 7" id="KW-0472">Membrane</keyword>
<evidence type="ECO:0000256" key="7">
    <source>
        <dbReference type="HAMAP-Rule" id="MF_00910"/>
    </source>
</evidence>
<evidence type="ECO:0000256" key="8">
    <source>
        <dbReference type="NCBIfam" id="TIGR02209"/>
    </source>
</evidence>
<dbReference type="AlphaFoldDB" id="A0A938Y194"/>
<comment type="subcellular location">
    <subcellularLocation>
        <location evidence="7">Cell membrane</location>
        <topology evidence="7">Single-pass type II membrane protein</topology>
    </subcellularLocation>
    <text evidence="7">Localizes to the division septum where it forms a ring structure.</text>
</comment>
<keyword evidence="1 7" id="KW-1003">Cell membrane</keyword>
<comment type="caution">
    <text evidence="10">The sequence shown here is derived from an EMBL/GenBank/DDBJ whole genome shotgun (WGS) entry which is preliminary data.</text>
</comment>
<keyword evidence="3 7" id="KW-0812">Transmembrane</keyword>
<proteinExistence type="inferred from homology"/>
<gene>
    <name evidence="7" type="primary">ftsL</name>
    <name evidence="10" type="ORF">JOD01_000913</name>
</gene>
<evidence type="ECO:0000313" key="10">
    <source>
        <dbReference type="EMBL" id="MBM7589315.1"/>
    </source>
</evidence>
<dbReference type="InterPro" id="IPR011922">
    <property type="entry name" value="Cell_div_FtsL"/>
</dbReference>
<keyword evidence="2 7" id="KW-0132">Cell division</keyword>
<dbReference type="InterPro" id="IPR007060">
    <property type="entry name" value="FtsL/DivIC"/>
</dbReference>
<dbReference type="GO" id="GO:0005886">
    <property type="term" value="C:plasma membrane"/>
    <property type="evidence" value="ECO:0007669"/>
    <property type="project" value="UniProtKB-SubCell"/>
</dbReference>
<keyword evidence="4 7" id="KW-1133">Transmembrane helix</keyword>
<evidence type="ECO:0000256" key="5">
    <source>
        <dbReference type="ARBA" id="ARBA00023136"/>
    </source>
</evidence>
<name>A0A938Y194_9BACL</name>
<dbReference type="Pfam" id="PF04977">
    <property type="entry name" value="DivIC"/>
    <property type="match status" value="1"/>
</dbReference>
<dbReference type="HAMAP" id="MF_00910">
    <property type="entry name" value="FtsL"/>
    <property type="match status" value="1"/>
</dbReference>
<dbReference type="EMBL" id="JAFBEB010000002">
    <property type="protein sequence ID" value="MBM7589315.1"/>
    <property type="molecule type" value="Genomic_DNA"/>
</dbReference>
<dbReference type="GO" id="GO:0032153">
    <property type="term" value="C:cell division site"/>
    <property type="evidence" value="ECO:0007669"/>
    <property type="project" value="UniProtKB-UniRule"/>
</dbReference>
<comment type="function">
    <text evidence="7">Essential cell division protein.</text>
</comment>
<keyword evidence="9" id="KW-0175">Coiled coil</keyword>
<dbReference type="Proteomes" id="UP000717624">
    <property type="component" value="Unassembled WGS sequence"/>
</dbReference>
<keyword evidence="11" id="KW-1185">Reference proteome</keyword>